<dbReference type="InterPro" id="IPR011050">
    <property type="entry name" value="Pectin_lyase_fold/virulence"/>
</dbReference>
<feature type="chain" id="PRO_5047053834" description="GLAA-B beta-barrel domain-containing protein" evidence="1">
    <location>
        <begin position="20"/>
        <end position="621"/>
    </location>
</feature>
<evidence type="ECO:0000313" key="3">
    <source>
        <dbReference type="EMBL" id="MBS0028178.1"/>
    </source>
</evidence>
<sequence>MRITLISFLLLLLNSTCFGQQDTVTIDVTERGIRPDIGDNIEPKIRDLLKENRNGRYLKLVFPRGKYHFFPNPEREDSSDATRGFDIQDTLGVCIDGQGSEFVFHETMIPFNVQNSVNITLRNFSIDWDRPFIAQAEIVKCGDDSLSLDLKIDKNEYPYEIKNDTLYFIGEDGVKSKIGDGYNNIFNAGDKDIVCGTADNPLGEIWKAKAELLKNGLVRLRFKLSMKPAPGTLIALYHHYYIADGIQLIQSRRLRLEQINIYHALSMGVSASDCEDITLKQVNIKANKEKNRVFSTLADATHFSGCKGRIVIDSCEVTGAGDDFVNIHGMYAPVVKVLGDHEVLLKKHNRYIGFKPGEKVWRVDAATMQRWEILSVAEHADSLKNDTLVGYRVRFTEDISGIFKSGDVLENIDKNPDVEITNCLVMKGSRARGILVSSPGKVRISNNRFHTAGAAILIEGDRGGKEYYESGAVRDVAIENNEFDNCFTSEWGQAVISITPDTSWKDAASPAYHHNIRIIGNTFKHFDYALLYARSVDTLVFSSNKMIPTNTYPRSSNKKLKRNVYLDRCQHVTIGDNICDPIGGVAFPGKNVWVEHMEDADLKQYGPCPLKVSPPEDSSDD</sequence>
<dbReference type="InterPro" id="IPR057275">
    <property type="entry name" value="Beta-barrel_GLAA-B_I"/>
</dbReference>
<organism evidence="3 4">
    <name type="scientific">Chitinophaga hostae</name>
    <dbReference type="NCBI Taxonomy" id="2831022"/>
    <lineage>
        <taxon>Bacteria</taxon>
        <taxon>Pseudomonadati</taxon>
        <taxon>Bacteroidota</taxon>
        <taxon>Chitinophagia</taxon>
        <taxon>Chitinophagales</taxon>
        <taxon>Chitinophagaceae</taxon>
        <taxon>Chitinophaga</taxon>
    </lineage>
</organism>
<feature type="domain" description="GLAA-B beta-barrel" evidence="2">
    <location>
        <begin position="134"/>
        <end position="233"/>
    </location>
</feature>
<proteinExistence type="predicted"/>
<name>A0ABS5IYX6_9BACT</name>
<feature type="signal peptide" evidence="1">
    <location>
        <begin position="1"/>
        <end position="19"/>
    </location>
</feature>
<dbReference type="SUPFAM" id="SSF51126">
    <property type="entry name" value="Pectin lyase-like"/>
    <property type="match status" value="1"/>
</dbReference>
<evidence type="ECO:0000259" key="2">
    <source>
        <dbReference type="Pfam" id="PF23763"/>
    </source>
</evidence>
<protein>
    <recommendedName>
        <fullName evidence="2">GLAA-B beta-barrel domain-containing protein</fullName>
    </recommendedName>
</protein>
<comment type="caution">
    <text evidence="3">The sequence shown here is derived from an EMBL/GenBank/DDBJ whole genome shotgun (WGS) entry which is preliminary data.</text>
</comment>
<dbReference type="EMBL" id="JAGTXB010000005">
    <property type="protein sequence ID" value="MBS0028178.1"/>
    <property type="molecule type" value="Genomic_DNA"/>
</dbReference>
<evidence type="ECO:0000313" key="4">
    <source>
        <dbReference type="Proteomes" id="UP000676386"/>
    </source>
</evidence>
<dbReference type="RefSeq" id="WP_211973287.1">
    <property type="nucleotide sequence ID" value="NZ_JAGTXB010000005.1"/>
</dbReference>
<keyword evidence="1" id="KW-0732">Signal</keyword>
<dbReference type="InterPro" id="IPR012334">
    <property type="entry name" value="Pectin_lyas_fold"/>
</dbReference>
<accession>A0ABS5IYX6</accession>
<dbReference type="Proteomes" id="UP000676386">
    <property type="component" value="Unassembled WGS sequence"/>
</dbReference>
<dbReference type="SMART" id="SM00710">
    <property type="entry name" value="PbH1"/>
    <property type="match status" value="4"/>
</dbReference>
<reference evidence="3 4" key="1">
    <citation type="submission" date="2021-04" db="EMBL/GenBank/DDBJ databases">
        <title>Chitinophaga sp. nov., isolated from the rhizosphere soil.</title>
        <authorList>
            <person name="He S."/>
        </authorList>
    </citation>
    <scope>NUCLEOTIDE SEQUENCE [LARGE SCALE GENOMIC DNA]</scope>
    <source>
        <strain evidence="3 4">2R12</strain>
    </source>
</reference>
<dbReference type="Pfam" id="PF23763">
    <property type="entry name" value="Beta-barrel_GLAA-B_I"/>
    <property type="match status" value="1"/>
</dbReference>
<evidence type="ECO:0000256" key="1">
    <source>
        <dbReference type="SAM" id="SignalP"/>
    </source>
</evidence>
<dbReference type="InterPro" id="IPR006626">
    <property type="entry name" value="PbH1"/>
</dbReference>
<gene>
    <name evidence="3" type="ORF">KE626_12745</name>
</gene>
<keyword evidence="4" id="KW-1185">Reference proteome</keyword>
<dbReference type="Gene3D" id="2.160.20.10">
    <property type="entry name" value="Single-stranded right-handed beta-helix, Pectin lyase-like"/>
    <property type="match status" value="2"/>
</dbReference>